<keyword evidence="3" id="KW-1185">Reference proteome</keyword>
<accession>A0A819E436</accession>
<dbReference type="AlphaFoldDB" id="A0A819E436"/>
<dbReference type="Pfam" id="PF14555">
    <property type="entry name" value="UBA_4"/>
    <property type="match status" value="1"/>
</dbReference>
<evidence type="ECO:0000256" key="1">
    <source>
        <dbReference type="SAM" id="MobiDB-lite"/>
    </source>
</evidence>
<evidence type="ECO:0000313" key="2">
    <source>
        <dbReference type="EMBL" id="CAF3844395.1"/>
    </source>
</evidence>
<proteinExistence type="predicted"/>
<gene>
    <name evidence="2" type="ORF">OVN521_LOCUS6460</name>
</gene>
<dbReference type="EMBL" id="CAJOBG010000678">
    <property type="protein sequence ID" value="CAF3844395.1"/>
    <property type="molecule type" value="Genomic_DNA"/>
</dbReference>
<dbReference type="Gene3D" id="1.10.8.10">
    <property type="entry name" value="DNA helicase RuvA subunit, C-terminal domain"/>
    <property type="match status" value="1"/>
</dbReference>
<dbReference type="InterPro" id="IPR009060">
    <property type="entry name" value="UBA-like_sf"/>
</dbReference>
<feature type="compositionally biased region" description="Low complexity" evidence="1">
    <location>
        <begin position="130"/>
        <end position="149"/>
    </location>
</feature>
<dbReference type="InterPro" id="IPR039310">
    <property type="entry name" value="UBALD1/2"/>
</dbReference>
<dbReference type="Proteomes" id="UP000663866">
    <property type="component" value="Unassembled WGS sequence"/>
</dbReference>
<feature type="compositionally biased region" description="Polar residues" evidence="1">
    <location>
        <begin position="120"/>
        <end position="129"/>
    </location>
</feature>
<evidence type="ECO:0000313" key="3">
    <source>
        <dbReference type="Proteomes" id="UP000663866"/>
    </source>
</evidence>
<name>A0A819E436_9BILA</name>
<sequence length="159" mass="17340">MDCSITNNETLSHLATINQMTATTGCTHEKAKQLLISTDYRLEAAINLFFDERTMPIPCCKFSEVIIFTLSIKNILFDINKLMTPANTPATPPNFPETLLSFNKLSTSTGTTPPPSSSTANILSNDNRISSSTTTTTTNHSLSSSPMNMTMMMMMDGTA</sequence>
<evidence type="ECO:0008006" key="4">
    <source>
        <dbReference type="Google" id="ProtNLM"/>
    </source>
</evidence>
<dbReference type="PANTHER" id="PTHR31993:SF4">
    <property type="entry name" value="UBA-LIKE DOMAIN-CONTAINING PROTEIN"/>
    <property type="match status" value="1"/>
</dbReference>
<comment type="caution">
    <text evidence="2">The sequence shown here is derived from an EMBL/GenBank/DDBJ whole genome shotgun (WGS) entry which is preliminary data.</text>
</comment>
<protein>
    <recommendedName>
        <fullName evidence="4">UBA domain-containing protein</fullName>
    </recommendedName>
</protein>
<feature type="region of interest" description="Disordered" evidence="1">
    <location>
        <begin position="104"/>
        <end position="149"/>
    </location>
</feature>
<dbReference type="SUPFAM" id="SSF46934">
    <property type="entry name" value="UBA-like"/>
    <property type="match status" value="1"/>
</dbReference>
<dbReference type="PANTHER" id="PTHR31993">
    <property type="entry name" value="UBA-LIKE DOMAIN-CONTAINING PROTEIN 2"/>
    <property type="match status" value="1"/>
</dbReference>
<organism evidence="2 3">
    <name type="scientific">Rotaria magnacalcarata</name>
    <dbReference type="NCBI Taxonomy" id="392030"/>
    <lineage>
        <taxon>Eukaryota</taxon>
        <taxon>Metazoa</taxon>
        <taxon>Spiralia</taxon>
        <taxon>Gnathifera</taxon>
        <taxon>Rotifera</taxon>
        <taxon>Eurotatoria</taxon>
        <taxon>Bdelloidea</taxon>
        <taxon>Philodinida</taxon>
        <taxon>Philodinidae</taxon>
        <taxon>Rotaria</taxon>
    </lineage>
</organism>
<reference evidence="2" key="1">
    <citation type="submission" date="2021-02" db="EMBL/GenBank/DDBJ databases">
        <authorList>
            <person name="Nowell W R."/>
        </authorList>
    </citation>
    <scope>NUCLEOTIDE SEQUENCE</scope>
</reference>